<keyword evidence="9 18" id="KW-0472">Membrane</keyword>
<dbReference type="eggNOG" id="COG0706">
    <property type="taxonomic scope" value="Bacteria"/>
</dbReference>
<keyword evidence="8 18" id="KW-1133">Transmembrane helix</keyword>
<dbReference type="Proteomes" id="UP000000771">
    <property type="component" value="Chromosome"/>
</dbReference>
<dbReference type="KEGG" id="afo:Afer_2035"/>
<evidence type="ECO:0000256" key="15">
    <source>
        <dbReference type="ARBA" id="ARBA00033342"/>
    </source>
</evidence>
<evidence type="ECO:0000256" key="6">
    <source>
        <dbReference type="ARBA" id="ARBA00022692"/>
    </source>
</evidence>
<dbReference type="HOGENOM" id="CLU_036138_4_2_11"/>
<proteinExistence type="inferred from homology"/>
<evidence type="ECO:0000256" key="10">
    <source>
        <dbReference type="ARBA" id="ARBA00023186"/>
    </source>
</evidence>
<dbReference type="Pfam" id="PF02096">
    <property type="entry name" value="60KD_IMP"/>
    <property type="match status" value="1"/>
</dbReference>
<evidence type="ECO:0000256" key="2">
    <source>
        <dbReference type="ARBA" id="ARBA00010527"/>
    </source>
</evidence>
<dbReference type="EMBL" id="CP001631">
    <property type="protein sequence ID" value="ACU54936.1"/>
    <property type="molecule type" value="Genomic_DNA"/>
</dbReference>
<dbReference type="InterPro" id="IPR001708">
    <property type="entry name" value="YidC/ALB3/OXA1/COX18"/>
</dbReference>
<dbReference type="GO" id="GO:0051205">
    <property type="term" value="P:protein insertion into membrane"/>
    <property type="evidence" value="ECO:0007669"/>
    <property type="project" value="TreeGrafter"/>
</dbReference>
<dbReference type="InterPro" id="IPR028055">
    <property type="entry name" value="YidC/Oxa/ALB_C"/>
</dbReference>
<evidence type="ECO:0000259" key="19">
    <source>
        <dbReference type="Pfam" id="PF02096"/>
    </source>
</evidence>
<gene>
    <name evidence="20" type="ordered locus">Afer_2035</name>
</gene>
<comment type="subunit">
    <text evidence="12">Interacts with the Sec translocase complex via SecD. Specifically interacts with transmembrane segments of nascent integral membrane proteins during membrane integration.</text>
</comment>
<evidence type="ECO:0000256" key="17">
    <source>
        <dbReference type="SAM" id="MobiDB-lite"/>
    </source>
</evidence>
<evidence type="ECO:0000313" key="21">
    <source>
        <dbReference type="Proteomes" id="UP000000771"/>
    </source>
</evidence>
<evidence type="ECO:0000256" key="13">
    <source>
        <dbReference type="ARBA" id="ARBA00031538"/>
    </source>
</evidence>
<feature type="compositionally biased region" description="Basic residues" evidence="17">
    <location>
        <begin position="326"/>
        <end position="336"/>
    </location>
</feature>
<keyword evidence="7" id="KW-0653">Protein transport</keyword>
<reference evidence="20 21" key="1">
    <citation type="journal article" date="2009" name="Stand. Genomic Sci.">
        <title>Complete genome sequence of Acidimicrobium ferrooxidans type strain (ICP).</title>
        <authorList>
            <person name="Clum A."/>
            <person name="Nolan M."/>
            <person name="Lang E."/>
            <person name="Glavina Del Rio T."/>
            <person name="Tice H."/>
            <person name="Copeland A."/>
            <person name="Cheng J.F."/>
            <person name="Lucas S."/>
            <person name="Chen F."/>
            <person name="Bruce D."/>
            <person name="Goodwin L."/>
            <person name="Pitluck S."/>
            <person name="Ivanova N."/>
            <person name="Mavrommatis K."/>
            <person name="Mikhailova N."/>
            <person name="Pati A."/>
            <person name="Chen A."/>
            <person name="Palaniappan K."/>
            <person name="Goker M."/>
            <person name="Spring S."/>
            <person name="Land M."/>
            <person name="Hauser L."/>
            <person name="Chang Y.J."/>
            <person name="Jeffries C.C."/>
            <person name="Chain P."/>
            <person name="Bristow J."/>
            <person name="Eisen J.A."/>
            <person name="Markowitz V."/>
            <person name="Hugenholtz P."/>
            <person name="Kyrpides N.C."/>
            <person name="Klenk H.P."/>
            <person name="Lapidus A."/>
        </authorList>
    </citation>
    <scope>NUCLEOTIDE SEQUENCE [LARGE SCALE GENOMIC DNA]</scope>
    <source>
        <strain evidence="21">DSM 10331 / JCM 15462 / NBRC 103882 / ICP</strain>
    </source>
</reference>
<name>C7M2E7_ACIFD</name>
<feature type="domain" description="Membrane insertase YidC/Oxa/ALB C-terminal" evidence="19">
    <location>
        <begin position="32"/>
        <end position="251"/>
    </location>
</feature>
<dbReference type="GO" id="GO:0015031">
    <property type="term" value="P:protein transport"/>
    <property type="evidence" value="ECO:0007669"/>
    <property type="project" value="UniProtKB-KW"/>
</dbReference>
<dbReference type="STRING" id="525909.Afer_2035"/>
<dbReference type="PANTHER" id="PTHR12428:SF65">
    <property type="entry name" value="CYTOCHROME C OXIDASE ASSEMBLY PROTEIN COX18, MITOCHONDRIAL"/>
    <property type="match status" value="1"/>
</dbReference>
<evidence type="ECO:0000256" key="18">
    <source>
        <dbReference type="SAM" id="Phobius"/>
    </source>
</evidence>
<dbReference type="PANTHER" id="PTHR12428">
    <property type="entry name" value="OXA1"/>
    <property type="match status" value="1"/>
</dbReference>
<dbReference type="GO" id="GO:0005886">
    <property type="term" value="C:plasma membrane"/>
    <property type="evidence" value="ECO:0007669"/>
    <property type="project" value="UniProtKB-SubCell"/>
</dbReference>
<dbReference type="RefSeq" id="WP_015799412.1">
    <property type="nucleotide sequence ID" value="NC_013124.1"/>
</dbReference>
<dbReference type="CDD" id="cd20070">
    <property type="entry name" value="5TM_YidC_Alb3"/>
    <property type="match status" value="1"/>
</dbReference>
<keyword evidence="5" id="KW-1003">Cell membrane</keyword>
<evidence type="ECO:0000256" key="9">
    <source>
        <dbReference type="ARBA" id="ARBA00023136"/>
    </source>
</evidence>
<keyword evidence="4" id="KW-0813">Transport</keyword>
<dbReference type="AlphaFoldDB" id="C7M2E7"/>
<comment type="similarity">
    <text evidence="2">Belongs to the OXA1/ALB3/YidC family. Type 1 subfamily.</text>
</comment>
<evidence type="ECO:0000256" key="14">
    <source>
        <dbReference type="ARBA" id="ARBA00033245"/>
    </source>
</evidence>
<keyword evidence="6 16" id="KW-0812">Transmembrane</keyword>
<evidence type="ECO:0000256" key="16">
    <source>
        <dbReference type="RuleBase" id="RU003945"/>
    </source>
</evidence>
<organism evidence="20 21">
    <name type="scientific">Acidimicrobium ferrooxidans (strain DSM 10331 / JCM 15462 / NBRC 103882 / ICP)</name>
    <dbReference type="NCBI Taxonomy" id="525909"/>
    <lineage>
        <taxon>Bacteria</taxon>
        <taxon>Bacillati</taxon>
        <taxon>Actinomycetota</taxon>
        <taxon>Acidimicrobiia</taxon>
        <taxon>Acidimicrobiales</taxon>
        <taxon>Acidimicrobiaceae</taxon>
        <taxon>Acidimicrobium</taxon>
    </lineage>
</organism>
<evidence type="ECO:0000256" key="1">
    <source>
        <dbReference type="ARBA" id="ARBA00004651"/>
    </source>
</evidence>
<evidence type="ECO:0000256" key="12">
    <source>
        <dbReference type="ARBA" id="ARBA00026028"/>
    </source>
</evidence>
<comment type="subcellular location">
    <subcellularLocation>
        <location evidence="1">Cell membrane</location>
        <topology evidence="1">Multi-pass membrane protein</topology>
    </subcellularLocation>
    <subcellularLocation>
        <location evidence="16">Membrane</location>
        <topology evidence="16">Multi-pass membrane protein</topology>
    </subcellularLocation>
</comment>
<feature type="transmembrane region" description="Helical" evidence="18">
    <location>
        <begin position="220"/>
        <end position="243"/>
    </location>
</feature>
<evidence type="ECO:0000313" key="20">
    <source>
        <dbReference type="EMBL" id="ACU54936.1"/>
    </source>
</evidence>
<keyword evidence="21" id="KW-1185">Reference proteome</keyword>
<feature type="transmembrane region" description="Helical" evidence="18">
    <location>
        <begin position="177"/>
        <end position="194"/>
    </location>
</feature>
<evidence type="ECO:0000256" key="8">
    <source>
        <dbReference type="ARBA" id="ARBA00022989"/>
    </source>
</evidence>
<sequence>MIVASVLGEIFRPLFELLAGIVTFWYAIIPSYGIAIALLTVTVMVALSPLTIRSTRSMLQMQAIQPKLKELQRQYGKDRAGLAEAQQRLFKEEGVSPLGGCLPMLLQFPLLFVMYDVIRGLTHTVTSHHAIVAAPLYISHASKLYKNLVADRGHMDFVGINLALTPLHLHVGFVHALPYYVLVLIAVGIQYLQIQQIASKNPTAAAANRSALLTQQLTTVVFGVIYLDVPAGVAVYFLVSGLFRVAQQEVMWRRDPVLRAHSVEARRRVAEQRGNGAASPTAPAGGGIFGFLGGKKGLPSAVEGGSDGPATPPGPAKNKQQGSKNSYRRRRGRRRR</sequence>
<dbReference type="OrthoDB" id="9780552at2"/>
<accession>C7M2E7</accession>
<dbReference type="NCBIfam" id="TIGR03592">
    <property type="entry name" value="yidC_oxa1_cterm"/>
    <property type="match status" value="1"/>
</dbReference>
<dbReference type="GO" id="GO:0032977">
    <property type="term" value="F:membrane insertase activity"/>
    <property type="evidence" value="ECO:0007669"/>
    <property type="project" value="InterPro"/>
</dbReference>
<protein>
    <recommendedName>
        <fullName evidence="3">Membrane protein insertase YidC</fullName>
    </recommendedName>
    <alternativeName>
        <fullName evidence="15">Foldase YidC</fullName>
    </alternativeName>
    <alternativeName>
        <fullName evidence="14">Membrane integrase YidC</fullName>
    </alternativeName>
    <alternativeName>
        <fullName evidence="13">Membrane protein YidC</fullName>
    </alternativeName>
</protein>
<evidence type="ECO:0000256" key="3">
    <source>
        <dbReference type="ARBA" id="ARBA00015325"/>
    </source>
</evidence>
<feature type="transmembrane region" description="Helical" evidence="18">
    <location>
        <begin position="24"/>
        <end position="52"/>
    </location>
</feature>
<evidence type="ECO:0000256" key="7">
    <source>
        <dbReference type="ARBA" id="ARBA00022927"/>
    </source>
</evidence>
<keyword evidence="10" id="KW-0143">Chaperone</keyword>
<dbReference type="InterPro" id="IPR047196">
    <property type="entry name" value="YidC_ALB_C"/>
</dbReference>
<evidence type="ECO:0000256" key="5">
    <source>
        <dbReference type="ARBA" id="ARBA00022475"/>
    </source>
</evidence>
<comment type="function">
    <text evidence="11">Required for the insertion and/or proper folding and/or complex formation of integral membrane proteins into the membrane. Involved in integration of membrane proteins that insert both dependently and independently of the Sec translocase complex, as well as at least some lipoproteins. Aids folding of multispanning membrane proteins.</text>
</comment>
<evidence type="ECO:0000256" key="4">
    <source>
        <dbReference type="ARBA" id="ARBA00022448"/>
    </source>
</evidence>
<evidence type="ECO:0000256" key="11">
    <source>
        <dbReference type="ARBA" id="ARBA00025034"/>
    </source>
</evidence>
<feature type="region of interest" description="Disordered" evidence="17">
    <location>
        <begin position="299"/>
        <end position="336"/>
    </location>
</feature>